<dbReference type="PANTHER" id="PTHR17598:SF13">
    <property type="entry name" value="DNA POLYMERASE DELTA SUBUNIT 3"/>
    <property type="match status" value="1"/>
</dbReference>
<protein>
    <recommendedName>
        <fullName evidence="2">DNA polymerase delta subunit 3</fullName>
    </recommendedName>
</protein>
<evidence type="ECO:0000256" key="1">
    <source>
        <dbReference type="ARBA" id="ARBA00004123"/>
    </source>
</evidence>
<feature type="region of interest" description="Disordered" evidence="5">
    <location>
        <begin position="156"/>
        <end position="434"/>
    </location>
</feature>
<comment type="subcellular location">
    <subcellularLocation>
        <location evidence="1">Nucleus</location>
    </subcellularLocation>
</comment>
<name>A0A9P0AS13_BRAAE</name>
<keyword evidence="7" id="KW-1185">Reference proteome</keyword>
<keyword evidence="4" id="KW-0539">Nucleus</keyword>
<dbReference type="InterPro" id="IPR041913">
    <property type="entry name" value="POLD3_sf"/>
</dbReference>
<dbReference type="GO" id="GO:1904161">
    <property type="term" value="P:DNA synthesis involved in UV-damage excision repair"/>
    <property type="evidence" value="ECO:0007669"/>
    <property type="project" value="TreeGrafter"/>
</dbReference>
<evidence type="ECO:0000313" key="6">
    <source>
        <dbReference type="EMBL" id="CAH0547450.1"/>
    </source>
</evidence>
<dbReference type="AlphaFoldDB" id="A0A9P0AS13"/>
<sequence length="434" mass="49363">MNTASEDLYMQQLQECINDDDKVITVPTAALLLKINIQKAKDLLSKYVKDNKKHLAITYIITGVLKDNTETAVCIVKEEDLDRKKEAFKNVSGETIYSVQKNKNIDFNVISLATRDELEKPRDQALLGFVVSKNCVKRVIKAKNLPTLPAPTIRGKSAVFMKNTKPEEKKVEKTSPETNKEKKSNEKAVVSNKKVESKAKQGGIANMFSKAPPKTNKSTEDPKVKVEKDEDKENGKKEETIKNGKEEIMDVDDDDDEEEVVVVKKEKKGKGKKTPTSKKNDNKRQRKKSSEGPNKRRKRIIERNDSDSDDLFEKEEGNNEQDESVIEPSDDEPEPVTIKKPLANKNKKRKAVEKTYEDEEGFIVTKTEYIWESGSENEEELKKPEEKPVQKSKPKVEKKNSSNSETEISPTKKSKKGKKEVTNQPSIMNFFKKK</sequence>
<dbReference type="Proteomes" id="UP001154078">
    <property type="component" value="Chromosome 1"/>
</dbReference>
<feature type="compositionally biased region" description="Basic and acidic residues" evidence="5">
    <location>
        <begin position="278"/>
        <end position="294"/>
    </location>
</feature>
<evidence type="ECO:0000256" key="4">
    <source>
        <dbReference type="ARBA" id="ARBA00023242"/>
    </source>
</evidence>
<dbReference type="Gene3D" id="3.90.1030.20">
    <property type="entry name" value="DNA polymerase delta, p66 (Cdc27) subunit, wHTH domain"/>
    <property type="match status" value="1"/>
</dbReference>
<feature type="compositionally biased region" description="Basic and acidic residues" evidence="5">
    <location>
        <begin position="217"/>
        <end position="248"/>
    </location>
</feature>
<evidence type="ECO:0000313" key="7">
    <source>
        <dbReference type="Proteomes" id="UP001154078"/>
    </source>
</evidence>
<evidence type="ECO:0000256" key="3">
    <source>
        <dbReference type="ARBA" id="ARBA00022705"/>
    </source>
</evidence>
<organism evidence="6 7">
    <name type="scientific">Brassicogethes aeneus</name>
    <name type="common">Rape pollen beetle</name>
    <name type="synonym">Meligethes aeneus</name>
    <dbReference type="NCBI Taxonomy" id="1431903"/>
    <lineage>
        <taxon>Eukaryota</taxon>
        <taxon>Metazoa</taxon>
        <taxon>Ecdysozoa</taxon>
        <taxon>Arthropoda</taxon>
        <taxon>Hexapoda</taxon>
        <taxon>Insecta</taxon>
        <taxon>Pterygota</taxon>
        <taxon>Neoptera</taxon>
        <taxon>Endopterygota</taxon>
        <taxon>Coleoptera</taxon>
        <taxon>Polyphaga</taxon>
        <taxon>Cucujiformia</taxon>
        <taxon>Nitidulidae</taxon>
        <taxon>Meligethinae</taxon>
        <taxon>Brassicogethes</taxon>
    </lineage>
</organism>
<keyword evidence="3" id="KW-0235">DNA replication</keyword>
<feature type="compositionally biased region" description="Acidic residues" evidence="5">
    <location>
        <begin position="249"/>
        <end position="260"/>
    </location>
</feature>
<gene>
    <name evidence="6" type="ORF">MELIAE_LOCUS1437</name>
</gene>
<evidence type="ECO:0000256" key="5">
    <source>
        <dbReference type="SAM" id="MobiDB-lite"/>
    </source>
</evidence>
<reference evidence="6" key="1">
    <citation type="submission" date="2021-12" db="EMBL/GenBank/DDBJ databases">
        <authorList>
            <person name="King R."/>
        </authorList>
    </citation>
    <scope>NUCLEOTIDE SEQUENCE</scope>
</reference>
<dbReference type="GO" id="GO:0003887">
    <property type="term" value="F:DNA-directed DNA polymerase activity"/>
    <property type="evidence" value="ECO:0007669"/>
    <property type="project" value="TreeGrafter"/>
</dbReference>
<dbReference type="GO" id="GO:0006271">
    <property type="term" value="P:DNA strand elongation involved in DNA replication"/>
    <property type="evidence" value="ECO:0007669"/>
    <property type="project" value="TreeGrafter"/>
</dbReference>
<dbReference type="GO" id="GO:0043625">
    <property type="term" value="C:delta DNA polymerase complex"/>
    <property type="evidence" value="ECO:0007669"/>
    <property type="project" value="InterPro"/>
</dbReference>
<dbReference type="GO" id="GO:0006297">
    <property type="term" value="P:nucleotide-excision repair, DNA gap filling"/>
    <property type="evidence" value="ECO:0007669"/>
    <property type="project" value="TreeGrafter"/>
</dbReference>
<dbReference type="Pfam" id="PF09507">
    <property type="entry name" value="CDC27"/>
    <property type="match status" value="1"/>
</dbReference>
<feature type="compositionally biased region" description="Acidic residues" evidence="5">
    <location>
        <begin position="307"/>
        <end position="334"/>
    </location>
</feature>
<proteinExistence type="predicted"/>
<dbReference type="EMBL" id="OV121132">
    <property type="protein sequence ID" value="CAH0547450.1"/>
    <property type="molecule type" value="Genomic_DNA"/>
</dbReference>
<feature type="compositionally biased region" description="Basic and acidic residues" evidence="5">
    <location>
        <begin position="380"/>
        <end position="400"/>
    </location>
</feature>
<dbReference type="InterPro" id="IPR019038">
    <property type="entry name" value="POLD3"/>
</dbReference>
<feature type="compositionally biased region" description="Basic and acidic residues" evidence="5">
    <location>
        <begin position="164"/>
        <end position="186"/>
    </location>
</feature>
<dbReference type="OrthoDB" id="514823at2759"/>
<feature type="compositionally biased region" description="Polar residues" evidence="5">
    <location>
        <begin position="401"/>
        <end position="411"/>
    </location>
</feature>
<accession>A0A9P0AS13</accession>
<feature type="compositionally biased region" description="Basic residues" evidence="5">
    <location>
        <begin position="265"/>
        <end position="276"/>
    </location>
</feature>
<evidence type="ECO:0000256" key="2">
    <source>
        <dbReference type="ARBA" id="ARBA00017589"/>
    </source>
</evidence>
<dbReference type="PANTHER" id="PTHR17598">
    <property type="entry name" value="DNA POLYMERASE DELTA SUBUNIT 3"/>
    <property type="match status" value="1"/>
</dbReference>